<evidence type="ECO:0000313" key="1">
    <source>
        <dbReference type="Ensembl" id="ENSPNYP00000026077.1"/>
    </source>
</evidence>
<protein>
    <submittedName>
        <fullName evidence="1">Uncharacterized protein</fullName>
    </submittedName>
</protein>
<accession>A0A3B4GSB4</accession>
<dbReference type="AlphaFoldDB" id="A0A3B4GSB4"/>
<dbReference type="Ensembl" id="ENSPNYT00000026714.1">
    <property type="protein sequence ID" value="ENSPNYP00000026077.1"/>
    <property type="gene ID" value="ENSPNYG00000019668.1"/>
</dbReference>
<sequence length="74" mass="8211">MHTLGKYTPYTDAIYAHMNTHRLAQNPGPKITSVSHIESSLQMEKSQAASSHVFDSQLLIVSRLDISSFHSPNS</sequence>
<proteinExistence type="predicted"/>
<reference evidence="1" key="1">
    <citation type="submission" date="2023-09" db="UniProtKB">
        <authorList>
            <consortium name="Ensembl"/>
        </authorList>
    </citation>
    <scope>IDENTIFICATION</scope>
</reference>
<organism evidence="1">
    <name type="scientific">Pundamilia nyererei</name>
    <dbReference type="NCBI Taxonomy" id="303518"/>
    <lineage>
        <taxon>Eukaryota</taxon>
        <taxon>Metazoa</taxon>
        <taxon>Chordata</taxon>
        <taxon>Craniata</taxon>
        <taxon>Vertebrata</taxon>
        <taxon>Euteleostomi</taxon>
        <taxon>Actinopterygii</taxon>
        <taxon>Neopterygii</taxon>
        <taxon>Teleostei</taxon>
        <taxon>Neoteleostei</taxon>
        <taxon>Acanthomorphata</taxon>
        <taxon>Ovalentaria</taxon>
        <taxon>Cichlomorphae</taxon>
        <taxon>Cichliformes</taxon>
        <taxon>Cichlidae</taxon>
        <taxon>African cichlids</taxon>
        <taxon>Pseudocrenilabrinae</taxon>
        <taxon>Haplochromini</taxon>
        <taxon>Pundamilia</taxon>
    </lineage>
</organism>
<name>A0A3B4GSB4_9CICH</name>